<evidence type="ECO:0000256" key="1">
    <source>
        <dbReference type="SAM" id="MobiDB-lite"/>
    </source>
</evidence>
<feature type="non-terminal residue" evidence="2">
    <location>
        <position position="402"/>
    </location>
</feature>
<gene>
    <name evidence="2" type="ORF">THRCLA_04544</name>
</gene>
<evidence type="ECO:0000313" key="3">
    <source>
        <dbReference type="Proteomes" id="UP000243217"/>
    </source>
</evidence>
<comment type="caution">
    <text evidence="2">The sequence shown here is derived from an EMBL/GenBank/DDBJ whole genome shotgun (WGS) entry which is preliminary data.</text>
</comment>
<name>A0A1V9ZYY2_9STRA</name>
<dbReference type="Proteomes" id="UP000243217">
    <property type="component" value="Unassembled WGS sequence"/>
</dbReference>
<evidence type="ECO:0000313" key="2">
    <source>
        <dbReference type="EMBL" id="OQS03151.1"/>
    </source>
</evidence>
<keyword evidence="3" id="KW-1185">Reference proteome</keyword>
<reference evidence="2 3" key="1">
    <citation type="journal article" date="2014" name="Genome Biol. Evol.">
        <title>The secreted proteins of Achlya hypogyna and Thraustotheca clavata identify the ancestral oomycete secretome and reveal gene acquisitions by horizontal gene transfer.</title>
        <authorList>
            <person name="Misner I."/>
            <person name="Blouin N."/>
            <person name="Leonard G."/>
            <person name="Richards T.A."/>
            <person name="Lane C.E."/>
        </authorList>
    </citation>
    <scope>NUCLEOTIDE SEQUENCE [LARGE SCALE GENOMIC DNA]</scope>
    <source>
        <strain evidence="2 3">ATCC 34112</strain>
    </source>
</reference>
<protein>
    <submittedName>
        <fullName evidence="2">Uncharacterized protein</fullName>
    </submittedName>
</protein>
<feature type="region of interest" description="Disordered" evidence="1">
    <location>
        <begin position="1"/>
        <end position="26"/>
    </location>
</feature>
<dbReference type="EMBL" id="JNBS01000981">
    <property type="protein sequence ID" value="OQS03151.1"/>
    <property type="molecule type" value="Genomic_DNA"/>
</dbReference>
<organism evidence="2 3">
    <name type="scientific">Thraustotheca clavata</name>
    <dbReference type="NCBI Taxonomy" id="74557"/>
    <lineage>
        <taxon>Eukaryota</taxon>
        <taxon>Sar</taxon>
        <taxon>Stramenopiles</taxon>
        <taxon>Oomycota</taxon>
        <taxon>Saprolegniomycetes</taxon>
        <taxon>Saprolegniales</taxon>
        <taxon>Achlyaceae</taxon>
        <taxon>Thraustotheca</taxon>
    </lineage>
</organism>
<proteinExistence type="predicted"/>
<dbReference type="OrthoDB" id="61800at2759"/>
<feature type="compositionally biased region" description="Low complexity" evidence="1">
    <location>
        <begin position="17"/>
        <end position="26"/>
    </location>
</feature>
<dbReference type="AlphaFoldDB" id="A0A1V9ZYY2"/>
<accession>A0A1V9ZYY2</accession>
<sequence length="402" mass="44866">MDRSPRSLDEEADPFVSASSFASSEASPDIYHRDDLATYRHVAAANPFLASSDVSLNSPPDYFSYVSKTSDPSLFGLPTKPTSIEFVPINYDNDRNISPSGGLQDALESFTLHQSTNTLTPSGAEPRHEDPIYEEFPVPLSFPEPYLVVNPAFPTTEEPRRCFERLASILVELEFKYQVQPLWKITVSGLLCAEEVNFSIALLKQQEDAALVDVNFYLNEGDEANFLRLFDIIRNRCSDIDQDAIDNTLLPRPKDATWLDVDAIPEIFPGSGTMNIDDIQEYCSDFVELATNTEKKGSSRSWYAKLELAKAIKNCCIIKQNRTTILDSPELLDVFSQALGQMVIDTQSSLINYAVFILNLFDGHNIREIGNLVGVQRFQSAIQVATKPESIPRMKSIATKLG</sequence>